<dbReference type="EMBL" id="AAWL01000001">
    <property type="protein sequence ID" value="EAX49034.1"/>
    <property type="molecule type" value="Genomic_DNA"/>
</dbReference>
<comment type="caution">
    <text evidence="1">The sequence shown here is derived from an EMBL/GenBank/DDBJ whole genome shotgun (WGS) entry which is preliminary data.</text>
</comment>
<reference evidence="1 2" key="2">
    <citation type="submission" date="2007-01" db="EMBL/GenBank/DDBJ databases">
        <title>Sequencing of the draft genome and assembly of Thermosinus carboxydivorans Nor1.</title>
        <authorList>
            <consortium name="US DOE Joint Genome Institute (JGI-PGF)"/>
            <person name="Copeland A."/>
            <person name="Lucas S."/>
            <person name="Lapidus A."/>
            <person name="Barry K."/>
            <person name="Glavina del Rio T."/>
            <person name="Dalin E."/>
            <person name="Tice H."/>
            <person name="Bruce D."/>
            <person name="Pitluck S."/>
            <person name="Richardson P."/>
        </authorList>
    </citation>
    <scope>NUCLEOTIDE SEQUENCE [LARGE SCALE GENOMIC DNA]</scope>
    <source>
        <strain evidence="1 2">Nor1</strain>
    </source>
</reference>
<gene>
    <name evidence="1" type="ORF">TcarDRAFT_2723</name>
</gene>
<name>A1HLR6_9FIRM</name>
<sequence>MLHGRFFICAYSACAAALREFCKSHGKGLPLAAAEAYYIYAIRLIYFIRKKTTLLTKSRYISPALMTLQNLISIKSNCIFKQIKL</sequence>
<accession>A1HLR6</accession>
<protein>
    <submittedName>
        <fullName evidence="1">Uncharacterized protein</fullName>
    </submittedName>
</protein>
<reference evidence="1 2" key="1">
    <citation type="submission" date="2007-01" db="EMBL/GenBank/DDBJ databases">
        <title>Annotation of the draft genome assembly of Thermosinus carboxydivorans Nor1.</title>
        <authorList>
            <consortium name="US DOE Joint Genome Institute (JGI-ORNL)"/>
            <person name="Larimer F."/>
            <person name="Land M."/>
            <person name="Hauser L."/>
        </authorList>
    </citation>
    <scope>NUCLEOTIDE SEQUENCE [LARGE SCALE GENOMIC DNA]</scope>
    <source>
        <strain evidence="1 2">Nor1</strain>
    </source>
</reference>
<evidence type="ECO:0000313" key="2">
    <source>
        <dbReference type="Proteomes" id="UP000005139"/>
    </source>
</evidence>
<organism evidence="1 2">
    <name type="scientific">Thermosinus carboxydivorans Nor1</name>
    <dbReference type="NCBI Taxonomy" id="401526"/>
    <lineage>
        <taxon>Bacteria</taxon>
        <taxon>Bacillati</taxon>
        <taxon>Bacillota</taxon>
        <taxon>Negativicutes</taxon>
        <taxon>Selenomonadales</taxon>
        <taxon>Sporomusaceae</taxon>
        <taxon>Thermosinus</taxon>
    </lineage>
</organism>
<dbReference type="AlphaFoldDB" id="A1HLR6"/>
<evidence type="ECO:0000313" key="1">
    <source>
        <dbReference type="EMBL" id="EAX49034.1"/>
    </source>
</evidence>
<keyword evidence="2" id="KW-1185">Reference proteome</keyword>
<proteinExistence type="predicted"/>
<dbReference type="Proteomes" id="UP000005139">
    <property type="component" value="Unassembled WGS sequence"/>
</dbReference>